<dbReference type="AlphaFoldDB" id="A0A9P7ZPD4"/>
<comment type="caution">
    <text evidence="2">The sequence shown here is derived from an EMBL/GenBank/DDBJ whole genome shotgun (WGS) entry which is preliminary data.</text>
</comment>
<reference evidence="2" key="1">
    <citation type="journal article" date="2021" name="IMA Fungus">
        <title>Genomic characterization of three marine fungi, including Emericellopsis atlantica sp. nov. with signatures of a generalist lifestyle and marine biomass degradation.</title>
        <authorList>
            <person name="Hagestad O.C."/>
            <person name="Hou L."/>
            <person name="Andersen J.H."/>
            <person name="Hansen E.H."/>
            <person name="Altermark B."/>
            <person name="Li C."/>
            <person name="Kuhnert E."/>
            <person name="Cox R.J."/>
            <person name="Crous P.W."/>
            <person name="Spatafora J.W."/>
            <person name="Lail K."/>
            <person name="Amirebrahimi M."/>
            <person name="Lipzen A."/>
            <person name="Pangilinan J."/>
            <person name="Andreopoulos W."/>
            <person name="Hayes R.D."/>
            <person name="Ng V."/>
            <person name="Grigoriev I.V."/>
            <person name="Jackson S.A."/>
            <person name="Sutton T.D.S."/>
            <person name="Dobson A.D.W."/>
            <person name="Rama T."/>
        </authorList>
    </citation>
    <scope>NUCLEOTIDE SEQUENCE</scope>
    <source>
        <strain evidence="2">TS7</strain>
    </source>
</reference>
<name>A0A9P7ZPD4_9HYPO</name>
<protein>
    <submittedName>
        <fullName evidence="2">Uncharacterized protein</fullName>
    </submittedName>
</protein>
<dbReference type="Proteomes" id="UP000887229">
    <property type="component" value="Unassembled WGS sequence"/>
</dbReference>
<keyword evidence="3" id="KW-1185">Reference proteome</keyword>
<proteinExistence type="predicted"/>
<sequence length="253" mass="28572">MLRSIVRGQAVHPRKTIDTRTLHGRSQPTHHVSESFTCPYSTWHTVPVEISQDSCLSWCFSLAKARPGHRRQMAGLFCAKATMVCISDAVEIDDYLVCLVAIQQRSAYVQGRDVVAYSRRWQSKDLRMDSLFVISAACLPFRICRTPRLRSFAGTYCSINYSIIPNFQLIKIRHSPPISTSLCPRQLPNEDMDTLRGTKRSVMSDPKRGHDLLEGAQCQHAMGSRWIETAQVLGPQTCWNLATSDDIDRSPFG</sequence>
<feature type="region of interest" description="Disordered" evidence="1">
    <location>
        <begin position="1"/>
        <end position="28"/>
    </location>
</feature>
<dbReference type="EMBL" id="MU251251">
    <property type="protein sequence ID" value="KAG9255275.1"/>
    <property type="molecule type" value="Genomic_DNA"/>
</dbReference>
<organism evidence="2 3">
    <name type="scientific">Emericellopsis atlantica</name>
    <dbReference type="NCBI Taxonomy" id="2614577"/>
    <lineage>
        <taxon>Eukaryota</taxon>
        <taxon>Fungi</taxon>
        <taxon>Dikarya</taxon>
        <taxon>Ascomycota</taxon>
        <taxon>Pezizomycotina</taxon>
        <taxon>Sordariomycetes</taxon>
        <taxon>Hypocreomycetidae</taxon>
        <taxon>Hypocreales</taxon>
        <taxon>Bionectriaceae</taxon>
        <taxon>Emericellopsis</taxon>
    </lineage>
</organism>
<evidence type="ECO:0000313" key="3">
    <source>
        <dbReference type="Proteomes" id="UP000887229"/>
    </source>
</evidence>
<dbReference type="RefSeq" id="XP_046119199.1">
    <property type="nucleotide sequence ID" value="XM_046259898.1"/>
</dbReference>
<evidence type="ECO:0000313" key="2">
    <source>
        <dbReference type="EMBL" id="KAG9255275.1"/>
    </source>
</evidence>
<evidence type="ECO:0000256" key="1">
    <source>
        <dbReference type="SAM" id="MobiDB-lite"/>
    </source>
</evidence>
<dbReference type="GeneID" id="70290801"/>
<accession>A0A9P7ZPD4</accession>
<gene>
    <name evidence="2" type="ORF">F5Z01DRAFT_45929</name>
</gene>